<dbReference type="KEGG" id="emc:129332714"/>
<dbReference type="GO" id="GO:0006629">
    <property type="term" value="P:lipid metabolic process"/>
    <property type="evidence" value="ECO:0007669"/>
    <property type="project" value="InterPro"/>
</dbReference>
<organism evidence="4 5">
    <name type="scientific">Eublepharis macularius</name>
    <name type="common">Leopard gecko</name>
    <name type="synonym">Cyrtodactylus macularius</name>
    <dbReference type="NCBI Taxonomy" id="481883"/>
    <lineage>
        <taxon>Eukaryota</taxon>
        <taxon>Metazoa</taxon>
        <taxon>Chordata</taxon>
        <taxon>Craniata</taxon>
        <taxon>Vertebrata</taxon>
        <taxon>Euteleostomi</taxon>
        <taxon>Lepidosauria</taxon>
        <taxon>Squamata</taxon>
        <taxon>Bifurcata</taxon>
        <taxon>Gekkota</taxon>
        <taxon>Eublepharidae</taxon>
        <taxon>Eublepharinae</taxon>
        <taxon>Eublepharis</taxon>
    </lineage>
</organism>
<evidence type="ECO:0000313" key="5">
    <source>
        <dbReference type="RefSeq" id="XP_054839915.1"/>
    </source>
</evidence>
<proteinExistence type="predicted"/>
<dbReference type="InterPro" id="IPR022742">
    <property type="entry name" value="Hydrolase_4"/>
</dbReference>
<dbReference type="PANTHER" id="PTHR11005">
    <property type="entry name" value="LYSOSOMAL ACID LIPASE-RELATED"/>
    <property type="match status" value="1"/>
</dbReference>
<name>A0AA97L2D8_EUBMA</name>
<feature type="domain" description="Serine aminopeptidase S33" evidence="3">
    <location>
        <begin position="98"/>
        <end position="214"/>
    </location>
</feature>
<dbReference type="Proteomes" id="UP001190640">
    <property type="component" value="Chromosome 6"/>
</dbReference>
<accession>A0AA97L2D8</accession>
<feature type="signal peptide" evidence="1">
    <location>
        <begin position="1"/>
        <end position="15"/>
    </location>
</feature>
<dbReference type="InterPro" id="IPR006693">
    <property type="entry name" value="AB_hydrolase_lipase"/>
</dbReference>
<dbReference type="RefSeq" id="XP_054839915.1">
    <property type="nucleotide sequence ID" value="XM_054983940.1"/>
</dbReference>
<protein>
    <submittedName>
        <fullName evidence="5">Lipase member M-like</fullName>
    </submittedName>
</protein>
<evidence type="ECO:0000313" key="4">
    <source>
        <dbReference type="Proteomes" id="UP001190640"/>
    </source>
</evidence>
<dbReference type="Pfam" id="PF04083">
    <property type="entry name" value="Abhydro_lipase"/>
    <property type="match status" value="1"/>
</dbReference>
<evidence type="ECO:0000256" key="1">
    <source>
        <dbReference type="SAM" id="SignalP"/>
    </source>
</evidence>
<dbReference type="Gene3D" id="3.40.50.1820">
    <property type="entry name" value="alpha/beta hydrolase"/>
    <property type="match status" value="1"/>
</dbReference>
<feature type="domain" description="Partial AB-hydrolase lipase" evidence="2">
    <location>
        <begin position="33"/>
        <end position="93"/>
    </location>
</feature>
<dbReference type="SUPFAM" id="SSF53474">
    <property type="entry name" value="alpha/beta-Hydrolases"/>
    <property type="match status" value="1"/>
</dbReference>
<dbReference type="GeneID" id="129332714"/>
<reference evidence="5" key="1">
    <citation type="submission" date="2025-08" db="UniProtKB">
        <authorList>
            <consortium name="RefSeq"/>
        </authorList>
    </citation>
    <scope>IDENTIFICATION</scope>
    <source>
        <tissue evidence="5">Blood</tissue>
    </source>
</reference>
<dbReference type="AlphaFoldDB" id="A0AA97L2D8"/>
<sequence length="253" mass="29020">MWLLLIVMAVQEAVSLEEAKSKTELNPEQFMNISEKIQYWGYPSEEYEVLTLDGYYLSLNRIPGGRRPMEGSKAAVLLIHALIKEGSTWVANLPNNSLGFILADAGYDVWIGNHRGSSWSRRHQYLTIDQEEFWDFSFHEMGIYDLSALTDFILQKSGQKQIYCVAHSEGSTIALFAFSVLPQLASKVKMFFALGPVYTLQYSISPLLQLLRLPEAFLKLVKTGEPRYFDYGSLNIEKYNQEIIYQMTILFLE</sequence>
<evidence type="ECO:0000259" key="2">
    <source>
        <dbReference type="Pfam" id="PF04083"/>
    </source>
</evidence>
<evidence type="ECO:0000259" key="3">
    <source>
        <dbReference type="Pfam" id="PF12146"/>
    </source>
</evidence>
<keyword evidence="4" id="KW-1185">Reference proteome</keyword>
<gene>
    <name evidence="5" type="primary">LOC129332714</name>
</gene>
<dbReference type="Pfam" id="PF12146">
    <property type="entry name" value="Hydrolase_4"/>
    <property type="match status" value="1"/>
</dbReference>
<dbReference type="InterPro" id="IPR029058">
    <property type="entry name" value="AB_hydrolase_fold"/>
</dbReference>
<keyword evidence="1" id="KW-0732">Signal</keyword>
<feature type="chain" id="PRO_5041714177" evidence="1">
    <location>
        <begin position="16"/>
        <end position="253"/>
    </location>
</feature>